<organism evidence="2 3">
    <name type="scientific">Zophobas morio</name>
    <dbReference type="NCBI Taxonomy" id="2755281"/>
    <lineage>
        <taxon>Eukaryota</taxon>
        <taxon>Metazoa</taxon>
        <taxon>Ecdysozoa</taxon>
        <taxon>Arthropoda</taxon>
        <taxon>Hexapoda</taxon>
        <taxon>Insecta</taxon>
        <taxon>Pterygota</taxon>
        <taxon>Neoptera</taxon>
        <taxon>Endopterygota</taxon>
        <taxon>Coleoptera</taxon>
        <taxon>Polyphaga</taxon>
        <taxon>Cucujiformia</taxon>
        <taxon>Tenebrionidae</taxon>
        <taxon>Zophobas</taxon>
    </lineage>
</organism>
<dbReference type="PANTHER" id="PTHR11008:SF32">
    <property type="entry name" value="CIRCADIAN CLOCK-CONTROLLED PROTEIN DAYWAKE-RELATED"/>
    <property type="match status" value="1"/>
</dbReference>
<dbReference type="Proteomes" id="UP001168821">
    <property type="component" value="Unassembled WGS sequence"/>
</dbReference>
<feature type="chain" id="PRO_5041200741" evidence="1">
    <location>
        <begin position="18"/>
        <end position="245"/>
    </location>
</feature>
<keyword evidence="3" id="KW-1185">Reference proteome</keyword>
<protein>
    <submittedName>
        <fullName evidence="2">Uncharacterized protein</fullName>
    </submittedName>
</protein>
<dbReference type="InterPro" id="IPR038606">
    <property type="entry name" value="To_sf"/>
</dbReference>
<dbReference type="Gene3D" id="3.15.10.30">
    <property type="entry name" value="Haemolymph juvenile hormone binding protein"/>
    <property type="match status" value="1"/>
</dbReference>
<dbReference type="AlphaFoldDB" id="A0AA38ICQ6"/>
<keyword evidence="1" id="KW-0732">Signal</keyword>
<dbReference type="GO" id="GO:0005615">
    <property type="term" value="C:extracellular space"/>
    <property type="evidence" value="ECO:0007669"/>
    <property type="project" value="TreeGrafter"/>
</dbReference>
<dbReference type="Pfam" id="PF06585">
    <property type="entry name" value="JHBP"/>
    <property type="match status" value="1"/>
</dbReference>
<evidence type="ECO:0000313" key="3">
    <source>
        <dbReference type="Proteomes" id="UP001168821"/>
    </source>
</evidence>
<proteinExistence type="predicted"/>
<gene>
    <name evidence="2" type="ORF">Zmor_018821</name>
</gene>
<reference evidence="2" key="1">
    <citation type="journal article" date="2023" name="G3 (Bethesda)">
        <title>Whole genome assemblies of Zophobas morio and Tenebrio molitor.</title>
        <authorList>
            <person name="Kaur S."/>
            <person name="Stinson S.A."/>
            <person name="diCenzo G.C."/>
        </authorList>
    </citation>
    <scope>NUCLEOTIDE SEQUENCE</scope>
    <source>
        <strain evidence="2">QUZm001</strain>
    </source>
</reference>
<evidence type="ECO:0000313" key="2">
    <source>
        <dbReference type="EMBL" id="KAJ3652893.1"/>
    </source>
</evidence>
<comment type="caution">
    <text evidence="2">The sequence shown here is derived from an EMBL/GenBank/DDBJ whole genome shotgun (WGS) entry which is preliminary data.</text>
</comment>
<accession>A0AA38ICQ6</accession>
<dbReference type="InterPro" id="IPR010562">
    <property type="entry name" value="Haemolymph_juvenile_hormone-bd"/>
</dbReference>
<dbReference type="EMBL" id="JALNTZ010000005">
    <property type="protein sequence ID" value="KAJ3652893.1"/>
    <property type="molecule type" value="Genomic_DNA"/>
</dbReference>
<dbReference type="SMART" id="SM00700">
    <property type="entry name" value="JHBP"/>
    <property type="match status" value="1"/>
</dbReference>
<evidence type="ECO:0000256" key="1">
    <source>
        <dbReference type="SAM" id="SignalP"/>
    </source>
</evidence>
<dbReference type="PANTHER" id="PTHR11008">
    <property type="entry name" value="PROTEIN TAKEOUT-LIKE PROTEIN"/>
    <property type="match status" value="1"/>
</dbReference>
<sequence>MKSLLLGVVTLTTLCNCLQFPSSFKKCDKRRSDFNQCLSDAIYTNLKLLDKPQKSFGLPSLYDLEFPPDVVTEIGNRTYGLLQKFSKFRFSGLTRPESVTASLDFDPLVSTLRIAATYPQVTVQMEYEAQGTIVLLPLNVATSVDFILNNPMFVFTFKLEEYDKGATYFRVIESEFDAQPQDFKLHFKQLFTNKRLNEEFNSALSEKGLQTFHIHKHLQVIFAPHFGSIVNSFLEKVPAAELFVE</sequence>
<feature type="signal peptide" evidence="1">
    <location>
        <begin position="1"/>
        <end position="17"/>
    </location>
</feature>
<name>A0AA38ICQ6_9CUCU</name>